<accession>A0A5N5GGZ5</accession>
<organism evidence="2 3">
    <name type="scientific">Pyrus ussuriensis x Pyrus communis</name>
    <dbReference type="NCBI Taxonomy" id="2448454"/>
    <lineage>
        <taxon>Eukaryota</taxon>
        <taxon>Viridiplantae</taxon>
        <taxon>Streptophyta</taxon>
        <taxon>Embryophyta</taxon>
        <taxon>Tracheophyta</taxon>
        <taxon>Spermatophyta</taxon>
        <taxon>Magnoliopsida</taxon>
        <taxon>eudicotyledons</taxon>
        <taxon>Gunneridae</taxon>
        <taxon>Pentapetalae</taxon>
        <taxon>rosids</taxon>
        <taxon>fabids</taxon>
        <taxon>Rosales</taxon>
        <taxon>Rosaceae</taxon>
        <taxon>Amygdaloideae</taxon>
        <taxon>Maleae</taxon>
        <taxon>Pyrus</taxon>
    </lineage>
</organism>
<gene>
    <name evidence="2" type="ORF">D8674_040764</name>
</gene>
<proteinExistence type="predicted"/>
<reference evidence="2 3" key="1">
    <citation type="submission" date="2019-09" db="EMBL/GenBank/DDBJ databases">
        <authorList>
            <person name="Ou C."/>
        </authorList>
    </citation>
    <scope>NUCLEOTIDE SEQUENCE [LARGE SCALE GENOMIC DNA]</scope>
    <source>
        <strain evidence="2">S2</strain>
        <tissue evidence="2">Leaf</tissue>
    </source>
</reference>
<keyword evidence="3" id="KW-1185">Reference proteome</keyword>
<evidence type="ECO:0000256" key="1">
    <source>
        <dbReference type="SAM" id="MobiDB-lite"/>
    </source>
</evidence>
<evidence type="ECO:0000313" key="2">
    <source>
        <dbReference type="EMBL" id="KAB2614367.1"/>
    </source>
</evidence>
<feature type="region of interest" description="Disordered" evidence="1">
    <location>
        <begin position="15"/>
        <end position="37"/>
    </location>
</feature>
<dbReference type="Proteomes" id="UP000327157">
    <property type="component" value="Unassembled WGS sequence"/>
</dbReference>
<comment type="caution">
    <text evidence="2">The sequence shown here is derived from an EMBL/GenBank/DDBJ whole genome shotgun (WGS) entry which is preliminary data.</text>
</comment>
<sequence>MFNLQTAFSRNGLCNGMKNKHARPRWQPRGPTVPMVVGSSNNEAQVGVSVFFFFGGGGGGWYGFILKSTWVPPEQGLH</sequence>
<dbReference type="AlphaFoldDB" id="A0A5N5GGZ5"/>
<reference evidence="2 3" key="2">
    <citation type="submission" date="2019-11" db="EMBL/GenBank/DDBJ databases">
        <title>A de novo genome assembly of a pear dwarfing rootstock.</title>
        <authorList>
            <person name="Wang F."/>
            <person name="Wang J."/>
            <person name="Li S."/>
            <person name="Zhang Y."/>
            <person name="Fang M."/>
            <person name="Ma L."/>
            <person name="Zhao Y."/>
            <person name="Jiang S."/>
        </authorList>
    </citation>
    <scope>NUCLEOTIDE SEQUENCE [LARGE SCALE GENOMIC DNA]</scope>
    <source>
        <strain evidence="2">S2</strain>
        <tissue evidence="2">Leaf</tissue>
    </source>
</reference>
<evidence type="ECO:0000313" key="3">
    <source>
        <dbReference type="Proteomes" id="UP000327157"/>
    </source>
</evidence>
<name>A0A5N5GGZ5_9ROSA</name>
<dbReference type="EMBL" id="SMOL01000435">
    <property type="protein sequence ID" value="KAB2614367.1"/>
    <property type="molecule type" value="Genomic_DNA"/>
</dbReference>
<protein>
    <submittedName>
        <fullName evidence="2">Uncharacterized protein</fullName>
    </submittedName>
</protein>